<feature type="transmembrane region" description="Helical" evidence="17">
    <location>
        <begin position="155"/>
        <end position="178"/>
    </location>
</feature>
<dbReference type="PANTHER" id="PTHR31462:SF5">
    <property type="entry name" value="ENDOSOMAL_LYSOSOMAL PROTON CHANNEL TMEM175"/>
    <property type="match status" value="1"/>
</dbReference>
<dbReference type="GeneID" id="136072310"/>
<reference evidence="19" key="1">
    <citation type="submission" date="2025-08" db="UniProtKB">
        <authorList>
            <consortium name="RefSeq"/>
        </authorList>
    </citation>
    <scope>IDENTIFICATION</scope>
</reference>
<gene>
    <name evidence="19" type="primary">LOC136072310</name>
</gene>
<keyword evidence="8 17" id="KW-1133">Transmembrane helix</keyword>
<protein>
    <recommendedName>
        <fullName evidence="15">Endosomal/lysosomal proton channel TMEM175</fullName>
    </recommendedName>
    <alternativeName>
        <fullName evidence="16">Potassium channel TMEM175</fullName>
    </alternativeName>
    <alternativeName>
        <fullName evidence="13">Transmembrane protein 175</fullName>
    </alternativeName>
</protein>
<keyword evidence="9" id="KW-0406">Ion transport</keyword>
<evidence type="ECO:0000256" key="9">
    <source>
        <dbReference type="ARBA" id="ARBA00023065"/>
    </source>
</evidence>
<evidence type="ECO:0000313" key="19">
    <source>
        <dbReference type="RefSeq" id="XP_065671885.1"/>
    </source>
</evidence>
<feature type="transmembrane region" description="Helical" evidence="17">
    <location>
        <begin position="386"/>
        <end position="413"/>
    </location>
</feature>
<keyword evidence="10 17" id="KW-0472">Membrane</keyword>
<proteinExistence type="inferred from homology"/>
<comment type="subcellular location">
    <subcellularLocation>
        <location evidence="1">Membrane</location>
        <topology evidence="1">Multi-pass membrane protein</topology>
    </subcellularLocation>
</comment>
<feature type="transmembrane region" description="Helical" evidence="17">
    <location>
        <begin position="51"/>
        <end position="70"/>
    </location>
</feature>
<dbReference type="PANTHER" id="PTHR31462">
    <property type="entry name" value="ENDOSOMAL/LYSOSOMAL POTASSIUM CHANNEL TMEM175"/>
    <property type="match status" value="1"/>
</dbReference>
<keyword evidence="3" id="KW-0813">Transport</keyword>
<keyword evidence="5 17" id="KW-0812">Transmembrane</keyword>
<keyword evidence="6" id="KW-0631">Potassium channel</keyword>
<evidence type="ECO:0000256" key="11">
    <source>
        <dbReference type="ARBA" id="ARBA00023303"/>
    </source>
</evidence>
<evidence type="ECO:0000256" key="15">
    <source>
        <dbReference type="ARBA" id="ARBA00034544"/>
    </source>
</evidence>
<keyword evidence="18" id="KW-1185">Reference proteome</keyword>
<accession>A0ABM4DBY2</accession>
<comment type="similarity">
    <text evidence="2">Belongs to the TMEM175 family.</text>
</comment>
<sequence length="522" mass="59966">MTHKGKGKTMKQKVMKNRAKLKNLENCYDDHLNESLPENFYRGDIASSSRMLAYSDTLLATCATFLVLPIRNLKSQKEHQNLSDFIHSMYADFIMFFLGFIIVLTIWENMNHRAIVIKRVDDFILTLVAFEMMAATVLPFLLALKGHYPKEKVSILSICVVLSILQLIDIGIVLYATFSPKLVHVDLKNWTKSDLRNLIMIMIFRPLVRLFLLVIASVFCLVDYRASIAFIGLLVFIPTINKLYWFTRRRMNKFEETEKDSFLLHFSKGNVSKERVQSMTDSAIAVIACMLIMDITVENFPKVQADKVGLQTKLESMKLEFLAFFATFCLVSGLWFVNHAVLHLFKTINSITLYLQKTFLAFCCLFPLTVNIVLRFAPKGNQDSNIAIRFTSLILFFSSTANFTMLLYGLLNGTKYLHTWASIAYFKLNTRQHLYTLAKVLNIPFWSLVCTFASFGSSTIVPYVLYITFLATVCSFFAIKIIFMNHIGKKVAYFKREIITKTKRNAKRTTPKSICKLKPIIT</sequence>
<evidence type="ECO:0000256" key="16">
    <source>
        <dbReference type="ARBA" id="ARBA00044317"/>
    </source>
</evidence>
<evidence type="ECO:0000256" key="10">
    <source>
        <dbReference type="ARBA" id="ARBA00023136"/>
    </source>
</evidence>
<feature type="transmembrane region" description="Helical" evidence="17">
    <location>
        <begin position="321"/>
        <end position="342"/>
    </location>
</feature>
<evidence type="ECO:0000256" key="12">
    <source>
        <dbReference type="ARBA" id="ARBA00024169"/>
    </source>
</evidence>
<feature type="transmembrane region" description="Helical" evidence="17">
    <location>
        <begin position="90"/>
        <end position="110"/>
    </location>
</feature>
<feature type="transmembrane region" description="Helical" evidence="17">
    <location>
        <begin position="225"/>
        <end position="245"/>
    </location>
</feature>
<comment type="catalytic activity">
    <reaction evidence="12">
        <text>H(+)(in) = H(+)(out)</text>
        <dbReference type="Rhea" id="RHEA:34979"/>
        <dbReference type="ChEBI" id="CHEBI:15378"/>
    </reaction>
</comment>
<feature type="transmembrane region" description="Helical" evidence="17">
    <location>
        <begin position="198"/>
        <end position="219"/>
    </location>
</feature>
<evidence type="ECO:0000256" key="2">
    <source>
        <dbReference type="ARBA" id="ARBA00006920"/>
    </source>
</evidence>
<dbReference type="RefSeq" id="XP_065671885.1">
    <property type="nucleotide sequence ID" value="XM_065815813.1"/>
</dbReference>
<comment type="catalytic activity">
    <reaction evidence="14">
        <text>K(+)(in) = K(+)(out)</text>
        <dbReference type="Rhea" id="RHEA:29463"/>
        <dbReference type="ChEBI" id="CHEBI:29103"/>
    </reaction>
</comment>
<keyword evidence="4" id="KW-0633">Potassium transport</keyword>
<evidence type="ECO:0000256" key="3">
    <source>
        <dbReference type="ARBA" id="ARBA00022448"/>
    </source>
</evidence>
<evidence type="ECO:0000256" key="5">
    <source>
        <dbReference type="ARBA" id="ARBA00022692"/>
    </source>
</evidence>
<evidence type="ECO:0000313" key="18">
    <source>
        <dbReference type="Proteomes" id="UP001652625"/>
    </source>
</evidence>
<evidence type="ECO:0000256" key="14">
    <source>
        <dbReference type="ARBA" id="ARBA00034430"/>
    </source>
</evidence>
<evidence type="ECO:0000256" key="13">
    <source>
        <dbReference type="ARBA" id="ARBA00030477"/>
    </source>
</evidence>
<name>A0ABM4DBY2_HYDVU</name>
<organism evidence="18 19">
    <name type="scientific">Hydra vulgaris</name>
    <name type="common">Hydra</name>
    <name type="synonym">Hydra attenuata</name>
    <dbReference type="NCBI Taxonomy" id="6087"/>
    <lineage>
        <taxon>Eukaryota</taxon>
        <taxon>Metazoa</taxon>
        <taxon>Cnidaria</taxon>
        <taxon>Hydrozoa</taxon>
        <taxon>Hydroidolina</taxon>
        <taxon>Anthoathecata</taxon>
        <taxon>Aplanulata</taxon>
        <taxon>Hydridae</taxon>
        <taxon>Hydra</taxon>
    </lineage>
</organism>
<feature type="transmembrane region" description="Helical" evidence="17">
    <location>
        <begin position="122"/>
        <end position="143"/>
    </location>
</feature>
<evidence type="ECO:0000256" key="7">
    <source>
        <dbReference type="ARBA" id="ARBA00022958"/>
    </source>
</evidence>
<evidence type="ECO:0000256" key="6">
    <source>
        <dbReference type="ARBA" id="ARBA00022826"/>
    </source>
</evidence>
<dbReference type="Proteomes" id="UP001652625">
    <property type="component" value="Chromosome 13"/>
</dbReference>
<keyword evidence="11" id="KW-0407">Ion channel</keyword>
<feature type="transmembrane region" description="Helical" evidence="17">
    <location>
        <begin position="354"/>
        <end position="374"/>
    </location>
</feature>
<evidence type="ECO:0000256" key="1">
    <source>
        <dbReference type="ARBA" id="ARBA00004141"/>
    </source>
</evidence>
<evidence type="ECO:0000256" key="17">
    <source>
        <dbReference type="SAM" id="Phobius"/>
    </source>
</evidence>
<evidence type="ECO:0000256" key="8">
    <source>
        <dbReference type="ARBA" id="ARBA00022989"/>
    </source>
</evidence>
<dbReference type="InterPro" id="IPR010617">
    <property type="entry name" value="TMEM175-like"/>
</dbReference>
<dbReference type="Pfam" id="PF06736">
    <property type="entry name" value="TMEM175"/>
    <property type="match status" value="2"/>
</dbReference>
<keyword evidence="7" id="KW-0630">Potassium</keyword>
<feature type="transmembrane region" description="Helical" evidence="17">
    <location>
        <begin position="463"/>
        <end position="483"/>
    </location>
</feature>
<evidence type="ECO:0000256" key="4">
    <source>
        <dbReference type="ARBA" id="ARBA00022538"/>
    </source>
</evidence>